<organism evidence="2 3">
    <name type="scientific">Lentzea atacamensis</name>
    <dbReference type="NCBI Taxonomy" id="531938"/>
    <lineage>
        <taxon>Bacteria</taxon>
        <taxon>Bacillati</taxon>
        <taxon>Actinomycetota</taxon>
        <taxon>Actinomycetes</taxon>
        <taxon>Pseudonocardiales</taxon>
        <taxon>Pseudonocardiaceae</taxon>
        <taxon>Lentzea</taxon>
    </lineage>
</organism>
<feature type="region of interest" description="Disordered" evidence="1">
    <location>
        <begin position="1"/>
        <end position="21"/>
    </location>
</feature>
<gene>
    <name evidence="2" type="ORF">C8D87_10743</name>
</gene>
<dbReference type="EMBL" id="QLTT01000007">
    <property type="protein sequence ID" value="RAS62897.1"/>
    <property type="molecule type" value="Genomic_DNA"/>
</dbReference>
<dbReference type="Proteomes" id="UP000248714">
    <property type="component" value="Unassembled WGS sequence"/>
</dbReference>
<comment type="caution">
    <text evidence="2">The sequence shown here is derived from an EMBL/GenBank/DDBJ whole genome shotgun (WGS) entry which is preliminary data.</text>
</comment>
<evidence type="ECO:0000256" key="1">
    <source>
        <dbReference type="SAM" id="MobiDB-lite"/>
    </source>
</evidence>
<evidence type="ECO:0000313" key="3">
    <source>
        <dbReference type="Proteomes" id="UP000248714"/>
    </source>
</evidence>
<evidence type="ECO:0000313" key="2">
    <source>
        <dbReference type="EMBL" id="RAS62897.1"/>
    </source>
</evidence>
<protein>
    <submittedName>
        <fullName evidence="2">Uncharacterized protein</fullName>
    </submittedName>
</protein>
<accession>A0ABX9E291</accession>
<keyword evidence="3" id="KW-1185">Reference proteome</keyword>
<name>A0ABX9E291_9PSEU</name>
<dbReference type="RefSeq" id="WP_146771897.1">
    <property type="nucleotide sequence ID" value="NZ_QLTT01000007.1"/>
</dbReference>
<sequence>MRDEERRPPPGVLEQGWRTKGGRTYHNDPGCEWLQKGQNRLRLIGKDTHEVVPVRWADVGPGQLQPCDHCCAPAWLERHGRAQVSEKPCLVMSDDRWWEGTLIWESSRRPDGLWWATVTYRKQGQMITEVRSQHDIRAR</sequence>
<proteinExistence type="predicted"/>
<reference evidence="2 3" key="1">
    <citation type="submission" date="2018-06" db="EMBL/GenBank/DDBJ databases">
        <title>Genomic Encyclopedia of Type Strains, Phase IV (KMG-IV): sequencing the most valuable type-strain genomes for metagenomic binning, comparative biology and taxonomic classification.</title>
        <authorList>
            <person name="Goeker M."/>
        </authorList>
    </citation>
    <scope>NUCLEOTIDE SEQUENCE [LARGE SCALE GENOMIC DNA]</scope>
    <source>
        <strain evidence="2 3">DSM 45479</strain>
    </source>
</reference>